<dbReference type="InterPro" id="IPR008928">
    <property type="entry name" value="6-hairpin_glycosidase_sf"/>
</dbReference>
<dbReference type="SUPFAM" id="SSF48208">
    <property type="entry name" value="Six-hairpin glycosidases"/>
    <property type="match status" value="1"/>
</dbReference>
<reference evidence="1 2" key="1">
    <citation type="submission" date="2017-06" db="EMBL/GenBank/DDBJ databases">
        <authorList>
            <person name="Kim H.J."/>
            <person name="Triplett B.A."/>
        </authorList>
    </citation>
    <scope>NUCLEOTIDE SEQUENCE [LARGE SCALE GENOMIC DNA]</scope>
    <source>
        <strain evidence="1 2">DSM 18704</strain>
    </source>
</reference>
<dbReference type="GO" id="GO:0005975">
    <property type="term" value="P:carbohydrate metabolic process"/>
    <property type="evidence" value="ECO:0007669"/>
    <property type="project" value="InterPro"/>
</dbReference>
<evidence type="ECO:0000313" key="1">
    <source>
        <dbReference type="EMBL" id="SNT34640.1"/>
    </source>
</evidence>
<organism evidence="1 2">
    <name type="scientific">Granulicella rosea</name>
    <dbReference type="NCBI Taxonomy" id="474952"/>
    <lineage>
        <taxon>Bacteria</taxon>
        <taxon>Pseudomonadati</taxon>
        <taxon>Acidobacteriota</taxon>
        <taxon>Terriglobia</taxon>
        <taxon>Terriglobales</taxon>
        <taxon>Acidobacteriaceae</taxon>
        <taxon>Granulicella</taxon>
    </lineage>
</organism>
<protein>
    <submittedName>
        <fullName evidence="1">Uncharacterized protein</fullName>
    </submittedName>
</protein>
<evidence type="ECO:0000313" key="2">
    <source>
        <dbReference type="Proteomes" id="UP000198356"/>
    </source>
</evidence>
<dbReference type="EMBL" id="FZOU01000008">
    <property type="protein sequence ID" value="SNT34640.1"/>
    <property type="molecule type" value="Genomic_DNA"/>
</dbReference>
<gene>
    <name evidence="1" type="ORF">SAMN05421770_10819</name>
</gene>
<keyword evidence="2" id="KW-1185">Reference proteome</keyword>
<proteinExistence type="predicted"/>
<accession>A0A239LWI9</accession>
<name>A0A239LWI9_9BACT</name>
<dbReference type="AlphaFoldDB" id="A0A239LWI9"/>
<dbReference type="Proteomes" id="UP000198356">
    <property type="component" value="Unassembled WGS sequence"/>
</dbReference>
<sequence length="796" mass="89559">MLNNLQSFFLSLDARASSKFLSPRSAALCLCLMGAWMGPLCGAASAQQVSNHAVRIEVSKTGAQPEETIYSRVDDAWAPALSATASTVRVTTGDGMKVCALTQTREIEHGLLLQGDCGVGQYEQRVTFSAVDDVLDVTTRLMLGAKANVHAVEDRYDFLPERHASVDVLNGPLDFVWSQNIKSQVDDVVATNQFKSPVVMMQQGELFAAITPVLSDRLVEPLALDLDVTSDKHPWMSYGAITSTPHGHSYYRRAVDQQPRVVAQEIVYSYRITVSRQPVKLGYRRMVRDLWTQYGHPALLDSPDMQRNTIRPELVSFTAWSDEAWHAYADKVYSEWDCGGKRCGTLASNRNVLGDWTQRGSHPDAWFNAWFQTLRTAYGWYLEGKKTNDTAMMAKADSVLTLSLTAPQKEGAFDTIYLRESNKWYPDDGWAGYAEDYHAFCMSWQAYWMLRWAVDLEPQRKAEVMRFIEPYAKFLLKHQLASGVIPSWYDASFKPRADFRDFNGETGASALFLAYLGSITGDQQDIAAAERAMNFVTEQVIPRQRWFDFETYLSCARKPYDFFDKWTAQYPQNNLAEIQTVQAWLLLYQTTHKKLYLDRGTAGLDYLLLTQQVWNNPMFTPRLLGGFTTQNTDAEWSDARQGYAATLLYDYFRETGNFEYLERAVSAARSTFAVAPYENWAHNGHPDGPGAMTGFHWGTGSAMTSIEMLWPALGDAYIDLKAGKGVGFDECSLRAVVVGGETISFEIDSRNRQRMFSVHFANVDPARQYLVSWNGKSAKKVTGKDLLAHGLTVGPL</sequence>